<dbReference type="EMBL" id="JBICBM010000009">
    <property type="protein sequence ID" value="MFF9884148.1"/>
    <property type="molecule type" value="Genomic_DNA"/>
</dbReference>
<name>A0ABW6YZ20_9ACTN</name>
<protein>
    <submittedName>
        <fullName evidence="1">Uncharacterized protein</fullName>
    </submittedName>
</protein>
<evidence type="ECO:0000313" key="2">
    <source>
        <dbReference type="Proteomes" id="UP001603418"/>
    </source>
</evidence>
<accession>A0ABW6YZ20</accession>
<gene>
    <name evidence="1" type="ORF">ACF1HC_21450</name>
</gene>
<evidence type="ECO:0000313" key="1">
    <source>
        <dbReference type="EMBL" id="MFF9884148.1"/>
    </source>
</evidence>
<proteinExistence type="predicted"/>
<dbReference type="RefSeq" id="WP_157855523.1">
    <property type="nucleotide sequence ID" value="NZ_JBEYZS010000039.1"/>
</dbReference>
<sequence>MRRQPFALYSQSEFDTKAVAVGADYWLDSKVPTVRAAVSRPADPADRPRET</sequence>
<comment type="caution">
    <text evidence="1">The sequence shown here is derived from an EMBL/GenBank/DDBJ whole genome shotgun (WGS) entry which is preliminary data.</text>
</comment>
<organism evidence="1 2">
    <name type="scientific">Streptomyces eurythermus</name>
    <dbReference type="NCBI Taxonomy" id="42237"/>
    <lineage>
        <taxon>Bacteria</taxon>
        <taxon>Bacillati</taxon>
        <taxon>Actinomycetota</taxon>
        <taxon>Actinomycetes</taxon>
        <taxon>Kitasatosporales</taxon>
        <taxon>Streptomycetaceae</taxon>
        <taxon>Streptomyces</taxon>
    </lineage>
</organism>
<reference evidence="1 2" key="1">
    <citation type="submission" date="2024-10" db="EMBL/GenBank/DDBJ databases">
        <title>The Natural Products Discovery Center: Release of the First 8490 Sequenced Strains for Exploring Actinobacteria Biosynthetic Diversity.</title>
        <authorList>
            <person name="Kalkreuter E."/>
            <person name="Kautsar S.A."/>
            <person name="Yang D."/>
            <person name="Bader C.D."/>
            <person name="Teijaro C.N."/>
            <person name="Fluegel L."/>
            <person name="Davis C.M."/>
            <person name="Simpson J.R."/>
            <person name="Lauterbach L."/>
            <person name="Steele A.D."/>
            <person name="Gui C."/>
            <person name="Meng S."/>
            <person name="Li G."/>
            <person name="Viehrig K."/>
            <person name="Ye F."/>
            <person name="Su P."/>
            <person name="Kiefer A.F."/>
            <person name="Nichols A."/>
            <person name="Cepeda A.J."/>
            <person name="Yan W."/>
            <person name="Fan B."/>
            <person name="Jiang Y."/>
            <person name="Adhikari A."/>
            <person name="Zheng C.-J."/>
            <person name="Schuster L."/>
            <person name="Cowan T.M."/>
            <person name="Smanski M.J."/>
            <person name="Chevrette M.G."/>
            <person name="De Carvalho L.P.S."/>
            <person name="Shen B."/>
        </authorList>
    </citation>
    <scope>NUCLEOTIDE SEQUENCE [LARGE SCALE GENOMIC DNA]</scope>
    <source>
        <strain evidence="1 2">NPDC013366</strain>
    </source>
</reference>
<dbReference type="Proteomes" id="UP001603418">
    <property type="component" value="Unassembled WGS sequence"/>
</dbReference>
<keyword evidence="2" id="KW-1185">Reference proteome</keyword>